<dbReference type="AlphaFoldDB" id="A0A974HJF0"/>
<feature type="region of interest" description="Disordered" evidence="1">
    <location>
        <begin position="1"/>
        <end position="26"/>
    </location>
</feature>
<proteinExistence type="predicted"/>
<dbReference type="EMBL" id="CM004474">
    <property type="protein sequence ID" value="OCT80357.1"/>
    <property type="molecule type" value="Genomic_DNA"/>
</dbReference>
<evidence type="ECO:0000313" key="2">
    <source>
        <dbReference type="EMBL" id="OCT80357.1"/>
    </source>
</evidence>
<accession>A0A974HJF0</accession>
<organism evidence="2 3">
    <name type="scientific">Xenopus laevis</name>
    <name type="common">African clawed frog</name>
    <dbReference type="NCBI Taxonomy" id="8355"/>
    <lineage>
        <taxon>Eukaryota</taxon>
        <taxon>Metazoa</taxon>
        <taxon>Chordata</taxon>
        <taxon>Craniata</taxon>
        <taxon>Vertebrata</taxon>
        <taxon>Euteleostomi</taxon>
        <taxon>Amphibia</taxon>
        <taxon>Batrachia</taxon>
        <taxon>Anura</taxon>
        <taxon>Pipoidea</taxon>
        <taxon>Pipidae</taxon>
        <taxon>Xenopodinae</taxon>
        <taxon>Xenopus</taxon>
        <taxon>Xenopus</taxon>
    </lineage>
</organism>
<dbReference type="Proteomes" id="UP000694892">
    <property type="component" value="Chromosome 5L"/>
</dbReference>
<name>A0A974HJF0_XENLA</name>
<sequence>MGREIRTAPTVQCRGQTVKESRKSQKGAQYNLPLFSRRFTFPAAKIIPFFHSSMYVISAALLLKAPPPIGIIVSPATAISFRLLVQPMF</sequence>
<gene>
    <name evidence="2" type="ORF">XELAEV_18027166mg</name>
</gene>
<reference evidence="3" key="1">
    <citation type="journal article" date="2016" name="Nature">
        <title>Genome evolution in the allotetraploid frog Xenopus laevis.</title>
        <authorList>
            <person name="Session A.M."/>
            <person name="Uno Y."/>
            <person name="Kwon T."/>
            <person name="Chapman J.A."/>
            <person name="Toyoda A."/>
            <person name="Takahashi S."/>
            <person name="Fukui A."/>
            <person name="Hikosaka A."/>
            <person name="Suzuki A."/>
            <person name="Kondo M."/>
            <person name="van Heeringen S.J."/>
            <person name="Quigley I."/>
            <person name="Heinz S."/>
            <person name="Ogino H."/>
            <person name="Ochi H."/>
            <person name="Hellsten U."/>
            <person name="Lyons J.B."/>
            <person name="Simakov O."/>
            <person name="Putnam N."/>
            <person name="Stites J."/>
            <person name="Kuroki Y."/>
            <person name="Tanaka T."/>
            <person name="Michiue T."/>
            <person name="Watanabe M."/>
            <person name="Bogdanovic O."/>
            <person name="Lister R."/>
            <person name="Georgiou G."/>
            <person name="Paranjpe S.S."/>
            <person name="van Kruijsbergen I."/>
            <person name="Shu S."/>
            <person name="Carlson J."/>
            <person name="Kinoshita T."/>
            <person name="Ohta Y."/>
            <person name="Mawaribuchi S."/>
            <person name="Jenkins J."/>
            <person name="Grimwood J."/>
            <person name="Schmutz J."/>
            <person name="Mitros T."/>
            <person name="Mozaffari S.V."/>
            <person name="Suzuki Y."/>
            <person name="Haramoto Y."/>
            <person name="Yamamoto T.S."/>
            <person name="Takagi C."/>
            <person name="Heald R."/>
            <person name="Miller K."/>
            <person name="Haudenschild C."/>
            <person name="Kitzman J."/>
            <person name="Nakayama T."/>
            <person name="Izutsu Y."/>
            <person name="Robert J."/>
            <person name="Fortriede J."/>
            <person name="Burns K."/>
            <person name="Lotay V."/>
            <person name="Karimi K."/>
            <person name="Yasuoka Y."/>
            <person name="Dichmann D.S."/>
            <person name="Flajnik M.F."/>
            <person name="Houston D.W."/>
            <person name="Shendure J."/>
            <person name="DuPasquier L."/>
            <person name="Vize P.D."/>
            <person name="Zorn A.M."/>
            <person name="Ito M."/>
            <person name="Marcotte E.M."/>
            <person name="Wallingford J.B."/>
            <person name="Ito Y."/>
            <person name="Asashima M."/>
            <person name="Ueno N."/>
            <person name="Matsuda Y."/>
            <person name="Veenstra G.J."/>
            <person name="Fujiyama A."/>
            <person name="Harland R.M."/>
            <person name="Taira M."/>
            <person name="Rokhsar D.S."/>
        </authorList>
    </citation>
    <scope>NUCLEOTIDE SEQUENCE [LARGE SCALE GENOMIC DNA]</scope>
    <source>
        <strain evidence="3">J</strain>
    </source>
</reference>
<protein>
    <submittedName>
        <fullName evidence="2">Uncharacterized protein</fullName>
    </submittedName>
</protein>
<evidence type="ECO:0000256" key="1">
    <source>
        <dbReference type="SAM" id="MobiDB-lite"/>
    </source>
</evidence>
<evidence type="ECO:0000313" key="3">
    <source>
        <dbReference type="Proteomes" id="UP000694892"/>
    </source>
</evidence>